<comment type="caution">
    <text evidence="5">The sequence shown here is derived from an EMBL/GenBank/DDBJ whole genome shotgun (WGS) entry which is preliminary data.</text>
</comment>
<dbReference type="PRINTS" id="PR00038">
    <property type="entry name" value="HTHLUXR"/>
</dbReference>
<gene>
    <name evidence="5" type="ORF">ACFPET_10615</name>
</gene>
<dbReference type="Proteomes" id="UP001595823">
    <property type="component" value="Unassembled WGS sequence"/>
</dbReference>
<dbReference type="PANTHER" id="PTHR44688">
    <property type="entry name" value="DNA-BINDING TRANSCRIPTIONAL ACTIVATOR DEVR_DOSR"/>
    <property type="match status" value="1"/>
</dbReference>
<proteinExistence type="predicted"/>
<evidence type="ECO:0000259" key="4">
    <source>
        <dbReference type="PROSITE" id="PS50043"/>
    </source>
</evidence>
<protein>
    <submittedName>
        <fullName evidence="5">Response regulator transcription factor</fullName>
    </submittedName>
</protein>
<keyword evidence="2" id="KW-0238">DNA-binding</keyword>
<evidence type="ECO:0000313" key="5">
    <source>
        <dbReference type="EMBL" id="MFC4335652.1"/>
    </source>
</evidence>
<reference evidence="6" key="1">
    <citation type="journal article" date="2019" name="Int. J. Syst. Evol. Microbiol.">
        <title>The Global Catalogue of Microorganisms (GCM) 10K type strain sequencing project: providing services to taxonomists for standard genome sequencing and annotation.</title>
        <authorList>
            <consortium name="The Broad Institute Genomics Platform"/>
            <consortium name="The Broad Institute Genome Sequencing Center for Infectious Disease"/>
            <person name="Wu L."/>
            <person name="Ma J."/>
        </authorList>
    </citation>
    <scope>NUCLEOTIDE SEQUENCE [LARGE SCALE GENOMIC DNA]</scope>
    <source>
        <strain evidence="6">IBRC-M 10908</strain>
    </source>
</reference>
<dbReference type="RefSeq" id="WP_380621682.1">
    <property type="nucleotide sequence ID" value="NZ_JBHSDK010000015.1"/>
</dbReference>
<dbReference type="Pfam" id="PF00196">
    <property type="entry name" value="GerE"/>
    <property type="match status" value="1"/>
</dbReference>
<dbReference type="PROSITE" id="PS50043">
    <property type="entry name" value="HTH_LUXR_2"/>
    <property type="match status" value="1"/>
</dbReference>
<accession>A0ABV8TY87</accession>
<dbReference type="InterPro" id="IPR016032">
    <property type="entry name" value="Sig_transdc_resp-reg_C-effctor"/>
</dbReference>
<dbReference type="SUPFAM" id="SSF46894">
    <property type="entry name" value="C-terminal effector domain of the bipartite response regulators"/>
    <property type="match status" value="1"/>
</dbReference>
<dbReference type="InterPro" id="IPR000792">
    <property type="entry name" value="Tscrpt_reg_LuxR_C"/>
</dbReference>
<dbReference type="Gene3D" id="3.40.50.2300">
    <property type="match status" value="1"/>
</dbReference>
<feature type="domain" description="HTH luxR-type" evidence="4">
    <location>
        <begin position="130"/>
        <end position="195"/>
    </location>
</feature>
<keyword evidence="3" id="KW-0804">Transcription</keyword>
<dbReference type="PANTHER" id="PTHR44688:SF16">
    <property type="entry name" value="DNA-BINDING TRANSCRIPTIONAL ACTIVATOR DEVR_DOSR"/>
    <property type="match status" value="1"/>
</dbReference>
<keyword evidence="6" id="KW-1185">Reference proteome</keyword>
<evidence type="ECO:0000313" key="6">
    <source>
        <dbReference type="Proteomes" id="UP001595823"/>
    </source>
</evidence>
<name>A0ABV8TY87_9ACTN</name>
<evidence type="ECO:0000256" key="1">
    <source>
        <dbReference type="ARBA" id="ARBA00023015"/>
    </source>
</evidence>
<organism evidence="5 6">
    <name type="scientific">Salininema proteolyticum</name>
    <dbReference type="NCBI Taxonomy" id="1607685"/>
    <lineage>
        <taxon>Bacteria</taxon>
        <taxon>Bacillati</taxon>
        <taxon>Actinomycetota</taxon>
        <taxon>Actinomycetes</taxon>
        <taxon>Glycomycetales</taxon>
        <taxon>Glycomycetaceae</taxon>
        <taxon>Salininema</taxon>
    </lineage>
</organism>
<dbReference type="CDD" id="cd06170">
    <property type="entry name" value="LuxR_C_like"/>
    <property type="match status" value="1"/>
</dbReference>
<keyword evidence="1" id="KW-0805">Transcription regulation</keyword>
<sequence length="207" mass="22277">MLYDPSHMFSASIIPQLKQRHHTVIIANSPRDILCSTDVDGSVVALEAIARPKALQSAPRPVFLITDREDGTALKDALAVRARGIISTLNRASEITEAALGSMRGRRHYYDPVLLHAALGPTTLLGPTAARTLADHLTPREGDVLSRIVNGEATQHMASDMGVSVSTVRSHIQNVLGKLGVSSRLGAVAFALNYGLDQTQVTRPQWS</sequence>
<dbReference type="SMART" id="SM00421">
    <property type="entry name" value="HTH_LUXR"/>
    <property type="match status" value="1"/>
</dbReference>
<evidence type="ECO:0000256" key="2">
    <source>
        <dbReference type="ARBA" id="ARBA00023125"/>
    </source>
</evidence>
<dbReference type="EMBL" id="JBHSDK010000015">
    <property type="protein sequence ID" value="MFC4335652.1"/>
    <property type="molecule type" value="Genomic_DNA"/>
</dbReference>
<evidence type="ECO:0000256" key="3">
    <source>
        <dbReference type="ARBA" id="ARBA00023163"/>
    </source>
</evidence>